<reference evidence="1 2" key="1">
    <citation type="submission" date="2018-11" db="EMBL/GenBank/DDBJ databases">
        <title>Draft genome sequence of Gordonia sp. RS15-1S isolated from rice stems.</title>
        <authorList>
            <person name="Muangham S."/>
        </authorList>
    </citation>
    <scope>NUCLEOTIDE SEQUENCE [LARGE SCALE GENOMIC DNA]</scope>
    <source>
        <strain evidence="1 2">RS15-1S</strain>
    </source>
</reference>
<keyword evidence="2" id="KW-1185">Reference proteome</keyword>
<organism evidence="1 2">
    <name type="scientific">Gordonia oryzae</name>
    <dbReference type="NCBI Taxonomy" id="2487349"/>
    <lineage>
        <taxon>Bacteria</taxon>
        <taxon>Bacillati</taxon>
        <taxon>Actinomycetota</taxon>
        <taxon>Actinomycetes</taxon>
        <taxon>Mycobacteriales</taxon>
        <taxon>Gordoniaceae</taxon>
        <taxon>Gordonia</taxon>
    </lineage>
</organism>
<name>A0A3N4G6R3_9ACTN</name>
<proteinExistence type="predicted"/>
<gene>
    <name evidence="1" type="ORF">EF294_14915</name>
</gene>
<dbReference type="Proteomes" id="UP000267536">
    <property type="component" value="Unassembled WGS sequence"/>
</dbReference>
<accession>A0A3N4G6R3</accession>
<dbReference type="Pfam" id="PF07077">
    <property type="entry name" value="DUF1345"/>
    <property type="match status" value="1"/>
</dbReference>
<protein>
    <submittedName>
        <fullName evidence="1">DUF1345 domain-containing protein</fullName>
    </submittedName>
</protein>
<evidence type="ECO:0000313" key="1">
    <source>
        <dbReference type="EMBL" id="RPA58479.1"/>
    </source>
</evidence>
<dbReference type="AlphaFoldDB" id="A0A3N4G6R3"/>
<sequence length="169" mass="18496">MSWRSSAALRSARSSGAIMPSGPISKMPCAAVKYPLKMPAKTVAVVIAAILVGLSQKASGHGSNMAEDRAARFTFLHYAKGKTSGVEFNSDDPPAFRDVLSFSYHNLGMTYQGSNTSVSDREIRSVALRHCLLFYVFGAISTYRPISRPMRSFMISVVPPKIVWMRESV</sequence>
<dbReference type="OrthoDB" id="64737at2"/>
<comment type="caution">
    <text evidence="1">The sequence shown here is derived from an EMBL/GenBank/DDBJ whole genome shotgun (WGS) entry which is preliminary data.</text>
</comment>
<dbReference type="InterPro" id="IPR009781">
    <property type="entry name" value="DUF1345"/>
</dbReference>
<dbReference type="EMBL" id="RKMH01000011">
    <property type="protein sequence ID" value="RPA58479.1"/>
    <property type="molecule type" value="Genomic_DNA"/>
</dbReference>
<evidence type="ECO:0000313" key="2">
    <source>
        <dbReference type="Proteomes" id="UP000267536"/>
    </source>
</evidence>